<feature type="domain" description="2-oxoacid dehydrogenase acyltransferase catalytic" evidence="1">
    <location>
        <begin position="2"/>
        <end position="81"/>
    </location>
</feature>
<name>A0A376E076_CHRCU</name>
<dbReference type="GO" id="GO:0045254">
    <property type="term" value="C:pyruvate dehydrogenase complex"/>
    <property type="evidence" value="ECO:0007669"/>
    <property type="project" value="InterPro"/>
</dbReference>
<keyword evidence="2" id="KW-0808">Transferase</keyword>
<dbReference type="Pfam" id="PF00198">
    <property type="entry name" value="2-oxoacid_dh"/>
    <property type="match status" value="1"/>
</dbReference>
<dbReference type="AlphaFoldDB" id="A0A376E076"/>
<dbReference type="SUPFAM" id="SSF52777">
    <property type="entry name" value="CoA-dependent acyltransferases"/>
    <property type="match status" value="1"/>
</dbReference>
<dbReference type="GO" id="GO:0006086">
    <property type="term" value="P:pyruvate decarboxylation to acetyl-CoA"/>
    <property type="evidence" value="ECO:0007669"/>
    <property type="project" value="InterPro"/>
</dbReference>
<dbReference type="GO" id="GO:0004149">
    <property type="term" value="F:dihydrolipoyllysine-residue succinyltransferase activity"/>
    <property type="evidence" value="ECO:0007669"/>
    <property type="project" value="UniProtKB-EC"/>
</dbReference>
<sequence length="91" mass="10084">MVEINMDKAIEARKEINSLPDTKISFNDMIIKATAVALRKHPQVNSSWAGDKVIHRGNINVGVAVAIPDGLVVPVLKKYRSDELHSDFCSR</sequence>
<evidence type="ECO:0000259" key="1">
    <source>
        <dbReference type="Pfam" id="PF00198"/>
    </source>
</evidence>
<keyword evidence="2" id="KW-0012">Acyltransferase</keyword>
<evidence type="ECO:0000313" key="3">
    <source>
        <dbReference type="Proteomes" id="UP000255224"/>
    </source>
</evidence>
<reference evidence="2 3" key="1">
    <citation type="submission" date="2018-06" db="EMBL/GenBank/DDBJ databases">
        <authorList>
            <consortium name="Pathogen Informatics"/>
            <person name="Doyle S."/>
        </authorList>
    </citation>
    <scope>NUCLEOTIDE SEQUENCE [LARGE SCALE GENOMIC DNA]</scope>
    <source>
        <strain evidence="2 3">NCTC13533</strain>
    </source>
</reference>
<dbReference type="InterPro" id="IPR023213">
    <property type="entry name" value="CAT-like_dom_sf"/>
</dbReference>
<protein>
    <submittedName>
        <fullName evidence="2">Dihydrolipoyllysine-residue succinyltransferase component of 2-oxoglutarate dehydrogenase complex</fullName>
        <ecNumber evidence="2">2.3.1.61</ecNumber>
    </submittedName>
</protein>
<dbReference type="InterPro" id="IPR001078">
    <property type="entry name" value="2-oxoacid_DH_actylTfrase"/>
</dbReference>
<dbReference type="Proteomes" id="UP000255224">
    <property type="component" value="Unassembled WGS sequence"/>
</dbReference>
<proteinExistence type="predicted"/>
<dbReference type="InterPro" id="IPR045257">
    <property type="entry name" value="E2/Pdx1"/>
</dbReference>
<accession>A0A376E076</accession>
<dbReference type="Gene3D" id="3.30.559.10">
    <property type="entry name" value="Chloramphenicol acetyltransferase-like domain"/>
    <property type="match status" value="1"/>
</dbReference>
<dbReference type="PANTHER" id="PTHR23151">
    <property type="entry name" value="DIHYDROLIPOAMIDE ACETYL/SUCCINYL-TRANSFERASE-RELATED"/>
    <property type="match status" value="1"/>
</dbReference>
<organism evidence="2 3">
    <name type="scientific">Chryseobacterium carnipullorum</name>
    <dbReference type="NCBI Taxonomy" id="1124835"/>
    <lineage>
        <taxon>Bacteria</taxon>
        <taxon>Pseudomonadati</taxon>
        <taxon>Bacteroidota</taxon>
        <taxon>Flavobacteriia</taxon>
        <taxon>Flavobacteriales</taxon>
        <taxon>Weeksellaceae</taxon>
        <taxon>Chryseobacterium group</taxon>
        <taxon>Chryseobacterium</taxon>
    </lineage>
</organism>
<dbReference type="EC" id="2.3.1.61" evidence="2"/>
<dbReference type="PANTHER" id="PTHR23151:SF90">
    <property type="entry name" value="DIHYDROLIPOYLLYSINE-RESIDUE ACETYLTRANSFERASE COMPONENT OF PYRUVATE DEHYDROGENASE COMPLEX, MITOCHONDRIAL-RELATED"/>
    <property type="match status" value="1"/>
</dbReference>
<dbReference type="EMBL" id="UFVQ01000003">
    <property type="protein sequence ID" value="STC99184.1"/>
    <property type="molecule type" value="Genomic_DNA"/>
</dbReference>
<evidence type="ECO:0000313" key="2">
    <source>
        <dbReference type="EMBL" id="STC99184.1"/>
    </source>
</evidence>
<gene>
    <name evidence="2" type="primary">sucB_2</name>
    <name evidence="2" type="ORF">NCTC13533_02743</name>
</gene>